<keyword evidence="5" id="KW-1185">Reference proteome</keyword>
<dbReference type="Pfam" id="PF13439">
    <property type="entry name" value="Glyco_transf_4"/>
    <property type="match status" value="1"/>
</dbReference>
<feature type="region of interest" description="Disordered" evidence="1">
    <location>
        <begin position="250"/>
        <end position="323"/>
    </location>
</feature>
<protein>
    <submittedName>
        <fullName evidence="4">Glycosyltransferase EpsD</fullName>
        <ecNumber evidence="4">2.4.-.-</ecNumber>
    </submittedName>
</protein>
<evidence type="ECO:0000256" key="1">
    <source>
        <dbReference type="SAM" id="MobiDB-lite"/>
    </source>
</evidence>
<sequence>MHKMQVAGAEVLVKQIIERLGDQIEATIFCLDDVGELGYQLRDQGVPVIVLDRKPGFDAKVPQRMAGEIRDRGIQILHAHQYTPFFYSALARLRHRAKAKILFTEHGRHYPDVISWKRHIANRWLLNRYADITTACCDFSTKALREIEGFPDAFTLANGVDLAELPPRGNESERNALRQTLGLDPDRPYAACIARFHIVKDHATLIRAWARVHQKLPEAQLLLVGDGEERQNIETLIDDLQRAGVQALAATPDRNATTPPQREASASGASPQSPKSHPPLQGGSSAARGGLGVQVSSPESRVVSQESGNALLNGDNSTQDSPLTTHLSESIRFLGIRDDVGDILRAVDVFTLTSVSEAASLTLLEAMASECPSVVTDVGGNSEHLRQGIDGYLVPRADDTALAGRLLELLNDPSLAHQFGQSARQQVQQHFNLSGAVDKYHELYQQLACVAVSC</sequence>
<evidence type="ECO:0000259" key="2">
    <source>
        <dbReference type="Pfam" id="PF00534"/>
    </source>
</evidence>
<dbReference type="EC" id="2.4.-.-" evidence="4"/>
<dbReference type="InterPro" id="IPR028098">
    <property type="entry name" value="Glyco_trans_4-like_N"/>
</dbReference>
<name>A0A518HR04_9BACT</name>
<feature type="compositionally biased region" description="Polar residues" evidence="1">
    <location>
        <begin position="294"/>
        <end position="323"/>
    </location>
</feature>
<reference evidence="4 5" key="1">
    <citation type="submission" date="2019-03" db="EMBL/GenBank/DDBJ databases">
        <title>Deep-cultivation of Planctomycetes and their phenomic and genomic characterization uncovers novel biology.</title>
        <authorList>
            <person name="Wiegand S."/>
            <person name="Jogler M."/>
            <person name="Boedeker C."/>
            <person name="Pinto D."/>
            <person name="Vollmers J."/>
            <person name="Rivas-Marin E."/>
            <person name="Kohn T."/>
            <person name="Peeters S.H."/>
            <person name="Heuer A."/>
            <person name="Rast P."/>
            <person name="Oberbeckmann S."/>
            <person name="Bunk B."/>
            <person name="Jeske O."/>
            <person name="Meyerdierks A."/>
            <person name="Storesund J.E."/>
            <person name="Kallscheuer N."/>
            <person name="Luecker S."/>
            <person name="Lage O.M."/>
            <person name="Pohl T."/>
            <person name="Merkel B.J."/>
            <person name="Hornburger P."/>
            <person name="Mueller R.-W."/>
            <person name="Bruemmer F."/>
            <person name="Labrenz M."/>
            <person name="Spormann A.M."/>
            <person name="Op den Camp H."/>
            <person name="Overmann J."/>
            <person name="Amann R."/>
            <person name="Jetten M.S.M."/>
            <person name="Mascher T."/>
            <person name="Medema M.H."/>
            <person name="Devos D.P."/>
            <person name="Kaster A.-K."/>
            <person name="Ovreas L."/>
            <person name="Rohde M."/>
            <person name="Galperin M.Y."/>
            <person name="Jogler C."/>
        </authorList>
    </citation>
    <scope>NUCLEOTIDE SEQUENCE [LARGE SCALE GENOMIC DNA]</scope>
    <source>
        <strain evidence="4 5">Enr13</strain>
    </source>
</reference>
<dbReference type="PANTHER" id="PTHR12526">
    <property type="entry name" value="GLYCOSYLTRANSFERASE"/>
    <property type="match status" value="1"/>
</dbReference>
<dbReference type="KEGG" id="snep:Enr13x_30730"/>
<feature type="domain" description="Glycosyltransferase subfamily 4-like N-terminal" evidence="3">
    <location>
        <begin position="7"/>
        <end position="163"/>
    </location>
</feature>
<dbReference type="Proteomes" id="UP000319004">
    <property type="component" value="Chromosome"/>
</dbReference>
<dbReference type="OrthoDB" id="232381at2"/>
<dbReference type="Gene3D" id="3.40.50.2000">
    <property type="entry name" value="Glycogen Phosphorylase B"/>
    <property type="match status" value="4"/>
</dbReference>
<proteinExistence type="predicted"/>
<keyword evidence="4" id="KW-0328">Glycosyltransferase</keyword>
<keyword evidence="4" id="KW-0808">Transferase</keyword>
<dbReference type="EMBL" id="CP037423">
    <property type="protein sequence ID" value="QDV43218.1"/>
    <property type="molecule type" value="Genomic_DNA"/>
</dbReference>
<dbReference type="PANTHER" id="PTHR12526:SF630">
    <property type="entry name" value="GLYCOSYLTRANSFERASE"/>
    <property type="match status" value="1"/>
</dbReference>
<evidence type="ECO:0000313" key="4">
    <source>
        <dbReference type="EMBL" id="QDV43218.1"/>
    </source>
</evidence>
<gene>
    <name evidence="4" type="primary">epsD_4</name>
    <name evidence="4" type="ORF">Enr13x_30730</name>
</gene>
<dbReference type="Pfam" id="PF00534">
    <property type="entry name" value="Glycos_transf_1"/>
    <property type="match status" value="1"/>
</dbReference>
<dbReference type="AlphaFoldDB" id="A0A518HR04"/>
<dbReference type="SUPFAM" id="SSF53756">
    <property type="entry name" value="UDP-Glycosyltransferase/glycogen phosphorylase"/>
    <property type="match status" value="2"/>
</dbReference>
<dbReference type="GO" id="GO:0016757">
    <property type="term" value="F:glycosyltransferase activity"/>
    <property type="evidence" value="ECO:0007669"/>
    <property type="project" value="UniProtKB-KW"/>
</dbReference>
<evidence type="ECO:0000313" key="5">
    <source>
        <dbReference type="Proteomes" id="UP000319004"/>
    </source>
</evidence>
<accession>A0A518HR04</accession>
<organism evidence="4 5">
    <name type="scientific">Stieleria neptunia</name>
    <dbReference type="NCBI Taxonomy" id="2527979"/>
    <lineage>
        <taxon>Bacteria</taxon>
        <taxon>Pseudomonadati</taxon>
        <taxon>Planctomycetota</taxon>
        <taxon>Planctomycetia</taxon>
        <taxon>Pirellulales</taxon>
        <taxon>Pirellulaceae</taxon>
        <taxon>Stieleria</taxon>
    </lineage>
</organism>
<evidence type="ECO:0000259" key="3">
    <source>
        <dbReference type="Pfam" id="PF13439"/>
    </source>
</evidence>
<dbReference type="InterPro" id="IPR001296">
    <property type="entry name" value="Glyco_trans_1"/>
</dbReference>
<feature type="domain" description="Glycosyl transferase family 1" evidence="2">
    <location>
        <begin position="174"/>
        <end position="241"/>
    </location>
</feature>
<dbReference type="RefSeq" id="WP_145387153.1">
    <property type="nucleotide sequence ID" value="NZ_CP037423.1"/>
</dbReference>
<dbReference type="Pfam" id="PF13692">
    <property type="entry name" value="Glyco_trans_1_4"/>
    <property type="match status" value="1"/>
</dbReference>